<dbReference type="EMBL" id="JACCJB010000022">
    <property type="protein sequence ID" value="KAF6218343.1"/>
    <property type="molecule type" value="Genomic_DNA"/>
</dbReference>
<keyword evidence="1" id="KW-0560">Oxidoreductase</keyword>
<dbReference type="PANTHER" id="PTHR43157">
    <property type="entry name" value="PHOSPHATIDYLINOSITOL-GLYCAN BIOSYNTHESIS CLASS F PROTEIN-RELATED"/>
    <property type="match status" value="1"/>
</dbReference>
<dbReference type="Pfam" id="PF00106">
    <property type="entry name" value="adh_short"/>
    <property type="match status" value="1"/>
</dbReference>
<reference evidence="2 3" key="1">
    <citation type="journal article" date="2020" name="Genomics">
        <title>Complete, high-quality genomes from long-read metagenomic sequencing of two wolf lichen thalli reveals enigmatic genome architecture.</title>
        <authorList>
            <person name="McKenzie S.K."/>
            <person name="Walston R.F."/>
            <person name="Allen J.L."/>
        </authorList>
    </citation>
    <scope>NUCLEOTIDE SEQUENCE [LARGE SCALE GENOMIC DNA]</scope>
    <source>
        <strain evidence="2">WasteWater1</strain>
    </source>
</reference>
<sequence>MGFLGFVYRQVMVHPQPPRPQNLSGQTILVTGSNVGIGLEATRLLMGFKVARVIMAVRTLSKGEEAKADLLKSNPSCNVEVWELDMDSFDSVMAFGKRAQGLDRLDIALLNAGVKKPEYMENQLTGHETTIQVNHLATALLSLLLLPPLRASAAKYSKPSRMTITSSEVHMWTPFNERTAPNIIERLDEKSTFGNPDRYNVSKLLNVLWARELASKVSPTQIIINTVNPGLVQSSLHRENKNAVEKKFTAIFGRTTEEGGRTLVDAAVVQGAATHGGYMSECKEIPASTWVRSAEGAKIQKKLWTETVDVLRKETHHSLDTYI</sequence>
<gene>
    <name evidence="2" type="ORF">HO133_005690</name>
</gene>
<dbReference type="InterPro" id="IPR036291">
    <property type="entry name" value="NAD(P)-bd_dom_sf"/>
</dbReference>
<dbReference type="SUPFAM" id="SSF51735">
    <property type="entry name" value="NAD(P)-binding Rossmann-fold domains"/>
    <property type="match status" value="1"/>
</dbReference>
<name>A0A8H6F877_9LECA</name>
<proteinExistence type="predicted"/>
<dbReference type="GeneID" id="59334095"/>
<dbReference type="Proteomes" id="UP000593566">
    <property type="component" value="Unassembled WGS sequence"/>
</dbReference>
<organism evidence="2 3">
    <name type="scientific">Letharia lupina</name>
    <dbReference type="NCBI Taxonomy" id="560253"/>
    <lineage>
        <taxon>Eukaryota</taxon>
        <taxon>Fungi</taxon>
        <taxon>Dikarya</taxon>
        <taxon>Ascomycota</taxon>
        <taxon>Pezizomycotina</taxon>
        <taxon>Lecanoromycetes</taxon>
        <taxon>OSLEUM clade</taxon>
        <taxon>Lecanoromycetidae</taxon>
        <taxon>Lecanorales</taxon>
        <taxon>Lecanorineae</taxon>
        <taxon>Parmeliaceae</taxon>
        <taxon>Letharia</taxon>
    </lineage>
</organism>
<dbReference type="AlphaFoldDB" id="A0A8H6F877"/>
<dbReference type="PANTHER" id="PTHR43157:SF31">
    <property type="entry name" value="PHOSPHATIDYLINOSITOL-GLYCAN BIOSYNTHESIS CLASS F PROTEIN"/>
    <property type="match status" value="1"/>
</dbReference>
<dbReference type="InterPro" id="IPR002347">
    <property type="entry name" value="SDR_fam"/>
</dbReference>
<dbReference type="RefSeq" id="XP_037147778.1">
    <property type="nucleotide sequence ID" value="XM_037296597.1"/>
</dbReference>
<evidence type="ECO:0000256" key="1">
    <source>
        <dbReference type="ARBA" id="ARBA00023002"/>
    </source>
</evidence>
<dbReference type="GO" id="GO:0016491">
    <property type="term" value="F:oxidoreductase activity"/>
    <property type="evidence" value="ECO:0007669"/>
    <property type="project" value="UniProtKB-KW"/>
</dbReference>
<evidence type="ECO:0000313" key="3">
    <source>
        <dbReference type="Proteomes" id="UP000593566"/>
    </source>
</evidence>
<comment type="caution">
    <text evidence="2">The sequence shown here is derived from an EMBL/GenBank/DDBJ whole genome shotgun (WGS) entry which is preliminary data.</text>
</comment>
<accession>A0A8H6F877</accession>
<evidence type="ECO:0000313" key="2">
    <source>
        <dbReference type="EMBL" id="KAF6218343.1"/>
    </source>
</evidence>
<protein>
    <submittedName>
        <fullName evidence="2">Uncharacterized protein</fullName>
    </submittedName>
</protein>
<dbReference type="Gene3D" id="3.40.50.720">
    <property type="entry name" value="NAD(P)-binding Rossmann-like Domain"/>
    <property type="match status" value="1"/>
</dbReference>
<dbReference type="PRINTS" id="PR00081">
    <property type="entry name" value="GDHRDH"/>
</dbReference>
<keyword evidence="3" id="KW-1185">Reference proteome</keyword>